<accession>A0A0U1HWQ1</accession>
<name>A0A0U1HWQ1_YERRO</name>
<evidence type="ECO:0000256" key="1">
    <source>
        <dbReference type="SAM" id="MobiDB-lite"/>
    </source>
</evidence>
<evidence type="ECO:0000313" key="2">
    <source>
        <dbReference type="EMBL" id="CQI95445.1"/>
    </source>
</evidence>
<dbReference type="AlphaFoldDB" id="A0A0U1HWQ1"/>
<proteinExistence type="predicted"/>
<evidence type="ECO:0000313" key="3">
    <source>
        <dbReference type="Proteomes" id="UP000042054"/>
    </source>
</evidence>
<dbReference type="EMBL" id="CTKE01000020">
    <property type="protein sequence ID" value="CQI95445.1"/>
    <property type="molecule type" value="Genomic_DNA"/>
</dbReference>
<organism evidence="2 3">
    <name type="scientific">Yersinia rohdei</name>
    <dbReference type="NCBI Taxonomy" id="29485"/>
    <lineage>
        <taxon>Bacteria</taxon>
        <taxon>Pseudomonadati</taxon>
        <taxon>Pseudomonadota</taxon>
        <taxon>Gammaproteobacteria</taxon>
        <taxon>Enterobacterales</taxon>
        <taxon>Yersiniaceae</taxon>
        <taxon>Yersinia</taxon>
    </lineage>
</organism>
<feature type="region of interest" description="Disordered" evidence="1">
    <location>
        <begin position="1"/>
        <end position="22"/>
    </location>
</feature>
<dbReference type="Proteomes" id="UP000042054">
    <property type="component" value="Unassembled WGS sequence"/>
</dbReference>
<gene>
    <name evidence="2" type="ORF">ERS008555_03400</name>
</gene>
<feature type="compositionally biased region" description="Basic and acidic residues" evidence="1">
    <location>
        <begin position="9"/>
        <end position="22"/>
    </location>
</feature>
<protein>
    <submittedName>
        <fullName evidence="2">Uncharacterized protein</fullName>
    </submittedName>
</protein>
<sequence>MRVNLAGIYKDRASEKNDSQNKTKAEISLLSRSYLRDILVRIINESGH</sequence>
<reference evidence="2 3" key="1">
    <citation type="submission" date="2015-03" db="EMBL/GenBank/DDBJ databases">
        <authorList>
            <person name="Murphy D."/>
        </authorList>
    </citation>
    <scope>NUCLEOTIDE SEQUENCE [LARGE SCALE GENOMIC DNA]</scope>
    <source>
        <strain evidence="2 3">68/02</strain>
    </source>
</reference>